<evidence type="ECO:0000256" key="2">
    <source>
        <dbReference type="RuleBase" id="RU003749"/>
    </source>
</evidence>
<dbReference type="NCBIfam" id="TIGR00377">
    <property type="entry name" value="ant_ant_sig"/>
    <property type="match status" value="1"/>
</dbReference>
<sequence length="110" mass="12943">MSFNITVDYNTEENIWIFRPEGDLDIYTSHKFKEEVNKAFEKKEVDLLIDGEKLEYVDSTGLGVFISILKKVKEKNKQIQIMNIKPNIRKLFDITELDKLFIIRGEDDAK</sequence>
<dbReference type="Pfam" id="PF01740">
    <property type="entry name" value="STAS"/>
    <property type="match status" value="1"/>
</dbReference>
<dbReference type="EMBL" id="JACRTK010000003">
    <property type="protein sequence ID" value="MBC8590874.1"/>
    <property type="molecule type" value="Genomic_DNA"/>
</dbReference>
<evidence type="ECO:0000313" key="5">
    <source>
        <dbReference type="Proteomes" id="UP000601522"/>
    </source>
</evidence>
<dbReference type="InterPro" id="IPR002645">
    <property type="entry name" value="STAS_dom"/>
</dbReference>
<dbReference type="AlphaFoldDB" id="A0A926F2T9"/>
<dbReference type="InterPro" id="IPR036513">
    <property type="entry name" value="STAS_dom_sf"/>
</dbReference>
<dbReference type="PANTHER" id="PTHR33495">
    <property type="entry name" value="ANTI-SIGMA FACTOR ANTAGONIST TM_1081-RELATED-RELATED"/>
    <property type="match status" value="1"/>
</dbReference>
<protein>
    <recommendedName>
        <fullName evidence="2">Anti-sigma factor antagonist</fullName>
    </recommendedName>
</protein>
<dbReference type="InterPro" id="IPR003658">
    <property type="entry name" value="Anti-sigma_ant"/>
</dbReference>
<evidence type="ECO:0000259" key="3">
    <source>
        <dbReference type="PROSITE" id="PS50801"/>
    </source>
</evidence>
<reference evidence="4 5" key="1">
    <citation type="submission" date="2020-08" db="EMBL/GenBank/DDBJ databases">
        <title>Genome public.</title>
        <authorList>
            <person name="Liu C."/>
            <person name="Sun Q."/>
        </authorList>
    </citation>
    <scope>NUCLEOTIDE SEQUENCE [LARGE SCALE GENOMIC DNA]</scope>
    <source>
        <strain evidence="4 5">NSJ-26</strain>
    </source>
</reference>
<dbReference type="Proteomes" id="UP000601522">
    <property type="component" value="Unassembled WGS sequence"/>
</dbReference>
<accession>A0A926F2T9</accession>
<proteinExistence type="inferred from homology"/>
<dbReference type="CDD" id="cd07043">
    <property type="entry name" value="STAS_anti-anti-sigma_factors"/>
    <property type="match status" value="1"/>
</dbReference>
<gene>
    <name evidence="4" type="ORF">H8689_07090</name>
</gene>
<dbReference type="SUPFAM" id="SSF52091">
    <property type="entry name" value="SpoIIaa-like"/>
    <property type="match status" value="1"/>
</dbReference>
<dbReference type="PROSITE" id="PS50801">
    <property type="entry name" value="STAS"/>
    <property type="match status" value="1"/>
</dbReference>
<comment type="similarity">
    <text evidence="1 2">Belongs to the anti-sigma-factor antagonist family.</text>
</comment>
<organism evidence="4 5">
    <name type="scientific">Wansuia hejianensis</name>
    <dbReference type="NCBI Taxonomy" id="2763667"/>
    <lineage>
        <taxon>Bacteria</taxon>
        <taxon>Bacillati</taxon>
        <taxon>Bacillota</taxon>
        <taxon>Clostridia</taxon>
        <taxon>Lachnospirales</taxon>
        <taxon>Lachnospiraceae</taxon>
        <taxon>Wansuia</taxon>
    </lineage>
</organism>
<dbReference type="Gene3D" id="3.30.750.24">
    <property type="entry name" value="STAS domain"/>
    <property type="match status" value="1"/>
</dbReference>
<dbReference type="GO" id="GO:0043856">
    <property type="term" value="F:anti-sigma factor antagonist activity"/>
    <property type="evidence" value="ECO:0007669"/>
    <property type="project" value="InterPro"/>
</dbReference>
<dbReference type="RefSeq" id="WP_249323716.1">
    <property type="nucleotide sequence ID" value="NZ_JACRTK010000003.1"/>
</dbReference>
<keyword evidence="5" id="KW-1185">Reference proteome</keyword>
<evidence type="ECO:0000313" key="4">
    <source>
        <dbReference type="EMBL" id="MBC8590874.1"/>
    </source>
</evidence>
<name>A0A926F2T9_9FIRM</name>
<feature type="domain" description="STAS" evidence="3">
    <location>
        <begin position="5"/>
        <end position="110"/>
    </location>
</feature>
<comment type="caution">
    <text evidence="4">The sequence shown here is derived from an EMBL/GenBank/DDBJ whole genome shotgun (WGS) entry which is preliminary data.</text>
</comment>
<evidence type="ECO:0000256" key="1">
    <source>
        <dbReference type="ARBA" id="ARBA00009013"/>
    </source>
</evidence>